<gene>
    <name evidence="2" type="ORF">A3C16_01465</name>
</gene>
<accession>A0A1G2KV64</accession>
<dbReference type="CDD" id="cd00198">
    <property type="entry name" value="vWFA"/>
    <property type="match status" value="1"/>
</dbReference>
<dbReference type="InterPro" id="IPR036465">
    <property type="entry name" value="vWFA_dom_sf"/>
</dbReference>
<dbReference type="SUPFAM" id="SSF53850">
    <property type="entry name" value="Periplasmic binding protein-like II"/>
    <property type="match status" value="1"/>
</dbReference>
<sequence>MGGVKRTTVGAGILLVLGLLLVGGFVIAKSYIGSRQDSTQTGGSSAGAVQAPSRQAVIISIASSNTKQVWLADAVRTFNERSRTQSDLQADGRPVFVEVLKETIDGKQVDYRSGTMMKDTVAGKIKPTILSPGEESWIPIFKKDWRDAGNKNAISGDAPVLVRTPLVIGMWESRAKELGCWPDVKSSCTWDTIRKLASNPAGWRAYNRPEWGKFTFGYGYFGETNSGTLVSTAMCMAGVHKTKNLVMADVTVEGGCGQMIAGIEKAKIHSGKSDIWLLEKVVEGGPEYLQATVTYESNIIAANQKHAGQLREKLVSVYPQDGTFVVGHPFAILDLAPWVTKEQAKGAEVFRNFLLSKEIQEAVMTVGLRPADQKVKLASPIEPSLGALPGAKLVALEAPDVLVTQQLGEVWHKVKKKSKIVLLFDRSGSMGNANKIGAASRGAQEFVGAMDNDDWLAWMPFDTVVYADRVRGTKAEIGERLVQDISGINAEGGTALYDATAEALRQLLELRKKFGDSVRYGIVILSDGDDRNSRMTLAQLEEALKPQEHDPSGVQVHAICIGKDCDERTLQKIARAANGKYWKGSTDKEMIKIYREIATHY</sequence>
<dbReference type="PROSITE" id="PS50234">
    <property type="entry name" value="VWFA"/>
    <property type="match status" value="1"/>
</dbReference>
<dbReference type="Pfam" id="PF13416">
    <property type="entry name" value="SBP_bac_8"/>
    <property type="match status" value="1"/>
</dbReference>
<proteinExistence type="predicted"/>
<evidence type="ECO:0000259" key="1">
    <source>
        <dbReference type="PROSITE" id="PS50234"/>
    </source>
</evidence>
<dbReference type="InterPro" id="IPR002035">
    <property type="entry name" value="VWF_A"/>
</dbReference>
<name>A0A1G2KV64_9BACT</name>
<evidence type="ECO:0000313" key="2">
    <source>
        <dbReference type="EMBL" id="OHA03325.1"/>
    </source>
</evidence>
<dbReference type="Gene3D" id="3.40.50.410">
    <property type="entry name" value="von Willebrand factor, type A domain"/>
    <property type="match status" value="1"/>
</dbReference>
<dbReference type="InterPro" id="IPR006059">
    <property type="entry name" value="SBP"/>
</dbReference>
<dbReference type="AlphaFoldDB" id="A0A1G2KV64"/>
<evidence type="ECO:0000313" key="3">
    <source>
        <dbReference type="Proteomes" id="UP000177811"/>
    </source>
</evidence>
<dbReference type="SUPFAM" id="SSF53300">
    <property type="entry name" value="vWA-like"/>
    <property type="match status" value="1"/>
</dbReference>
<dbReference type="SMART" id="SM00327">
    <property type="entry name" value="VWA"/>
    <property type="match status" value="1"/>
</dbReference>
<feature type="domain" description="VWFA" evidence="1">
    <location>
        <begin position="419"/>
        <end position="597"/>
    </location>
</feature>
<dbReference type="Proteomes" id="UP000177811">
    <property type="component" value="Unassembled WGS sequence"/>
</dbReference>
<dbReference type="Pfam" id="PF00092">
    <property type="entry name" value="VWA"/>
    <property type="match status" value="1"/>
</dbReference>
<protein>
    <recommendedName>
        <fullName evidence="1">VWFA domain-containing protein</fullName>
    </recommendedName>
</protein>
<reference evidence="2 3" key="1">
    <citation type="journal article" date="2016" name="Nat. Commun.">
        <title>Thousands of microbial genomes shed light on interconnected biogeochemical processes in an aquifer system.</title>
        <authorList>
            <person name="Anantharaman K."/>
            <person name="Brown C.T."/>
            <person name="Hug L.A."/>
            <person name="Sharon I."/>
            <person name="Castelle C.J."/>
            <person name="Probst A.J."/>
            <person name="Thomas B.C."/>
            <person name="Singh A."/>
            <person name="Wilkins M.J."/>
            <person name="Karaoz U."/>
            <person name="Brodie E.L."/>
            <person name="Williams K.H."/>
            <person name="Hubbard S.S."/>
            <person name="Banfield J.F."/>
        </authorList>
    </citation>
    <scope>NUCLEOTIDE SEQUENCE [LARGE SCALE GENOMIC DNA]</scope>
</reference>
<dbReference type="EMBL" id="MHQL01000017">
    <property type="protein sequence ID" value="OHA03325.1"/>
    <property type="molecule type" value="Genomic_DNA"/>
</dbReference>
<organism evidence="2 3">
    <name type="scientific">Candidatus Sungbacteria bacterium RIFCSPHIGHO2_02_FULL_51_29</name>
    <dbReference type="NCBI Taxonomy" id="1802273"/>
    <lineage>
        <taxon>Bacteria</taxon>
        <taxon>Candidatus Sungiibacteriota</taxon>
    </lineage>
</organism>
<comment type="caution">
    <text evidence="2">The sequence shown here is derived from an EMBL/GenBank/DDBJ whole genome shotgun (WGS) entry which is preliminary data.</text>
</comment>